<dbReference type="InterPro" id="IPR011701">
    <property type="entry name" value="MFS"/>
</dbReference>
<keyword evidence="6 8" id="KW-1133">Transmembrane helix</keyword>
<dbReference type="InterPro" id="IPR004812">
    <property type="entry name" value="Efflux_drug-R_Bcr/CmlA"/>
</dbReference>
<feature type="transmembrane region" description="Helical" evidence="8">
    <location>
        <begin position="109"/>
        <end position="132"/>
    </location>
</feature>
<evidence type="ECO:0000256" key="3">
    <source>
        <dbReference type="ARBA" id="ARBA00022448"/>
    </source>
</evidence>
<feature type="transmembrane region" description="Helical" evidence="8">
    <location>
        <begin position="85"/>
        <end position="103"/>
    </location>
</feature>
<dbReference type="CDD" id="cd17320">
    <property type="entry name" value="MFS_MdfA_MDR_like"/>
    <property type="match status" value="1"/>
</dbReference>
<dbReference type="OrthoDB" id="9814303at2"/>
<sequence>MSINQRPQAENIQTVNLLPLLSLLAAVVAITPLAIDLYLPAMLIIADQLNTSIARVQNTLSIYLAGYSLGLLVFGPLADMIGRRRLALAGIAGFVVFSVLLPMQSSITGFMLCRALQAFFGSAATVIVPGTIRQFYGKDTAKGMSYVSMIMMLAPMLAPTLGSAILLISNWQWMFYLLALYGIVLWFCAYFYLPEMEHTGRRIGIGQFLRNYLLVLGNHKARNNILCSMLAAFAFFCYLTAIPAVYLGVYQVSEMTFSLLFAANVLALMLAQFTNTRLVSRKGSAWIMKRAIVLAVLFAGLLLLVNWLAAPLIFTVLTLLPLMSCLSLIAVSADSLTLIRFSEQTGTATAVIGTAKFGIGSLAGPILSLFATNTAVPFTSLMFISVVLIATLKFSNNK</sequence>
<dbReference type="PANTHER" id="PTHR23502">
    <property type="entry name" value="MAJOR FACILITATOR SUPERFAMILY"/>
    <property type="match status" value="1"/>
</dbReference>
<dbReference type="AlphaFoldDB" id="A0A4U1B3C2"/>
<dbReference type="Gene3D" id="1.20.1720.10">
    <property type="entry name" value="Multidrug resistance protein D"/>
    <property type="match status" value="1"/>
</dbReference>
<name>A0A4U1B3C2_9GAMM</name>
<dbReference type="EMBL" id="SWDB01000032">
    <property type="protein sequence ID" value="TKB43963.1"/>
    <property type="molecule type" value="Genomic_DNA"/>
</dbReference>
<comment type="subcellular location">
    <subcellularLocation>
        <location evidence="8">Cell inner membrane</location>
        <topology evidence="8">Multi-pass membrane protein</topology>
    </subcellularLocation>
    <subcellularLocation>
        <location evidence="1">Cell membrane</location>
        <topology evidence="1">Multi-pass membrane protein</topology>
    </subcellularLocation>
</comment>
<keyword evidence="4" id="KW-1003">Cell membrane</keyword>
<dbReference type="PROSITE" id="PS50850">
    <property type="entry name" value="MFS"/>
    <property type="match status" value="1"/>
</dbReference>
<evidence type="ECO:0000256" key="5">
    <source>
        <dbReference type="ARBA" id="ARBA00022692"/>
    </source>
</evidence>
<dbReference type="InterPro" id="IPR020846">
    <property type="entry name" value="MFS_dom"/>
</dbReference>
<feature type="transmembrane region" description="Helical" evidence="8">
    <location>
        <begin position="291"/>
        <end position="310"/>
    </location>
</feature>
<feature type="transmembrane region" description="Helical" evidence="8">
    <location>
        <begin position="173"/>
        <end position="193"/>
    </location>
</feature>
<feature type="transmembrane region" description="Helical" evidence="8">
    <location>
        <begin position="255"/>
        <end position="271"/>
    </location>
</feature>
<evidence type="ECO:0000256" key="2">
    <source>
        <dbReference type="ARBA" id="ARBA00006236"/>
    </source>
</evidence>
<dbReference type="InterPro" id="IPR036259">
    <property type="entry name" value="MFS_trans_sf"/>
</dbReference>
<feature type="transmembrane region" description="Helical" evidence="8">
    <location>
        <begin position="225"/>
        <end position="249"/>
    </location>
</feature>
<dbReference type="PANTHER" id="PTHR23502:SF132">
    <property type="entry name" value="POLYAMINE TRANSPORTER 2-RELATED"/>
    <property type="match status" value="1"/>
</dbReference>
<proteinExistence type="inferred from homology"/>
<feature type="transmembrane region" description="Helical" evidence="8">
    <location>
        <begin position="60"/>
        <end position="78"/>
    </location>
</feature>
<keyword evidence="5 8" id="KW-0812">Transmembrane</keyword>
<comment type="caution">
    <text evidence="10">The sequence shown here is derived from an EMBL/GenBank/DDBJ whole genome shotgun (WGS) entry which is preliminary data.</text>
</comment>
<dbReference type="Proteomes" id="UP000307999">
    <property type="component" value="Unassembled WGS sequence"/>
</dbReference>
<feature type="transmembrane region" description="Helical" evidence="8">
    <location>
        <begin position="144"/>
        <end position="167"/>
    </location>
</feature>
<protein>
    <recommendedName>
        <fullName evidence="8">Bcr/CflA family efflux transporter</fullName>
    </recommendedName>
</protein>
<feature type="transmembrane region" description="Helical" evidence="8">
    <location>
        <begin position="376"/>
        <end position="394"/>
    </location>
</feature>
<feature type="domain" description="Major facilitator superfamily (MFS) profile" evidence="9">
    <location>
        <begin position="20"/>
        <end position="397"/>
    </location>
</feature>
<dbReference type="SUPFAM" id="SSF103473">
    <property type="entry name" value="MFS general substrate transporter"/>
    <property type="match status" value="1"/>
</dbReference>
<comment type="caution">
    <text evidence="8">Lacks conserved residue(s) required for the propagation of feature annotation.</text>
</comment>
<dbReference type="Pfam" id="PF07690">
    <property type="entry name" value="MFS_1"/>
    <property type="match status" value="1"/>
</dbReference>
<dbReference type="GO" id="GO:0005886">
    <property type="term" value="C:plasma membrane"/>
    <property type="evidence" value="ECO:0007669"/>
    <property type="project" value="UniProtKB-SubCell"/>
</dbReference>
<dbReference type="GO" id="GO:1990961">
    <property type="term" value="P:xenobiotic detoxification by transmembrane export across the plasma membrane"/>
    <property type="evidence" value="ECO:0007669"/>
    <property type="project" value="InterPro"/>
</dbReference>
<keyword evidence="11" id="KW-1185">Reference proteome</keyword>
<evidence type="ECO:0000259" key="9">
    <source>
        <dbReference type="PROSITE" id="PS50850"/>
    </source>
</evidence>
<evidence type="ECO:0000313" key="11">
    <source>
        <dbReference type="Proteomes" id="UP000307999"/>
    </source>
</evidence>
<evidence type="ECO:0000256" key="4">
    <source>
        <dbReference type="ARBA" id="ARBA00022475"/>
    </source>
</evidence>
<dbReference type="NCBIfam" id="TIGR00710">
    <property type="entry name" value="efflux_Bcr_CflA"/>
    <property type="match status" value="1"/>
</dbReference>
<evidence type="ECO:0000256" key="6">
    <source>
        <dbReference type="ARBA" id="ARBA00022989"/>
    </source>
</evidence>
<accession>A0A4U1B3C2</accession>
<keyword evidence="3 8" id="KW-0813">Transport</keyword>
<gene>
    <name evidence="10" type="ORF">E8M12_13380</name>
</gene>
<reference evidence="10 11" key="1">
    <citation type="submission" date="2019-04" db="EMBL/GenBank/DDBJ databases">
        <title>Thalassotalea guangxiensis sp. nov., isolated from sediment of the coastal wetland.</title>
        <authorList>
            <person name="Zheng S."/>
            <person name="Zhang D."/>
        </authorList>
    </citation>
    <scope>NUCLEOTIDE SEQUENCE [LARGE SCALE GENOMIC DNA]</scope>
    <source>
        <strain evidence="10 11">ZS-4</strain>
    </source>
</reference>
<keyword evidence="8" id="KW-0997">Cell inner membrane</keyword>
<dbReference type="GO" id="GO:0015385">
    <property type="term" value="F:sodium:proton antiporter activity"/>
    <property type="evidence" value="ECO:0007669"/>
    <property type="project" value="TreeGrafter"/>
</dbReference>
<evidence type="ECO:0000256" key="8">
    <source>
        <dbReference type="RuleBase" id="RU365088"/>
    </source>
</evidence>
<keyword evidence="7 8" id="KW-0472">Membrane</keyword>
<dbReference type="GO" id="GO:0042910">
    <property type="term" value="F:xenobiotic transmembrane transporter activity"/>
    <property type="evidence" value="ECO:0007669"/>
    <property type="project" value="InterPro"/>
</dbReference>
<evidence type="ECO:0000313" key="10">
    <source>
        <dbReference type="EMBL" id="TKB43963.1"/>
    </source>
</evidence>
<organism evidence="10 11">
    <name type="scientific">Thalassotalea mangrovi</name>
    <dbReference type="NCBI Taxonomy" id="2572245"/>
    <lineage>
        <taxon>Bacteria</taxon>
        <taxon>Pseudomonadati</taxon>
        <taxon>Pseudomonadota</taxon>
        <taxon>Gammaproteobacteria</taxon>
        <taxon>Alteromonadales</taxon>
        <taxon>Colwelliaceae</taxon>
        <taxon>Thalassotalea</taxon>
    </lineage>
</organism>
<dbReference type="RefSeq" id="WP_136736765.1">
    <property type="nucleotide sequence ID" value="NZ_SWDB01000032.1"/>
</dbReference>
<evidence type="ECO:0000256" key="7">
    <source>
        <dbReference type="ARBA" id="ARBA00023136"/>
    </source>
</evidence>
<evidence type="ECO:0000256" key="1">
    <source>
        <dbReference type="ARBA" id="ARBA00004651"/>
    </source>
</evidence>
<feature type="transmembrane region" description="Helical" evidence="8">
    <location>
        <begin position="20"/>
        <end position="40"/>
    </location>
</feature>
<comment type="similarity">
    <text evidence="2 8">Belongs to the major facilitator superfamily. Bcr/CmlA family.</text>
</comment>